<dbReference type="RefSeq" id="WP_189019494.1">
    <property type="nucleotide sequence ID" value="NZ_BMHE01000057.1"/>
</dbReference>
<dbReference type="Proteomes" id="UP000615455">
    <property type="component" value="Unassembled WGS sequence"/>
</dbReference>
<reference evidence="2" key="1">
    <citation type="journal article" date="2019" name="Int. J. Syst. Evol. Microbiol.">
        <title>The Global Catalogue of Microorganisms (GCM) 10K type strain sequencing project: providing services to taxonomists for standard genome sequencing and annotation.</title>
        <authorList>
            <consortium name="The Broad Institute Genomics Platform"/>
            <consortium name="The Broad Institute Genome Sequencing Center for Infectious Disease"/>
            <person name="Wu L."/>
            <person name="Ma J."/>
        </authorList>
    </citation>
    <scope>NUCLEOTIDE SEQUENCE [LARGE SCALE GENOMIC DNA]</scope>
    <source>
        <strain evidence="2">CGMCC 1.15043</strain>
    </source>
</reference>
<proteinExistence type="predicted"/>
<accession>A0ABQ1FEH5</accession>
<organism evidence="1 2">
    <name type="scientific">Paenibacillus marchantiophytorum</name>
    <dbReference type="NCBI Taxonomy" id="1619310"/>
    <lineage>
        <taxon>Bacteria</taxon>
        <taxon>Bacillati</taxon>
        <taxon>Bacillota</taxon>
        <taxon>Bacilli</taxon>
        <taxon>Bacillales</taxon>
        <taxon>Paenibacillaceae</taxon>
        <taxon>Paenibacillus</taxon>
    </lineage>
</organism>
<evidence type="ECO:0000313" key="1">
    <source>
        <dbReference type="EMBL" id="GGA09323.1"/>
    </source>
</evidence>
<sequence>MTTLHNEELEALRDDFCCEYGKVFAEKAAGLHDQEEPNDLQHVGLQEEYFL</sequence>
<name>A0ABQ1FEH5_9BACL</name>
<evidence type="ECO:0000313" key="2">
    <source>
        <dbReference type="Proteomes" id="UP000615455"/>
    </source>
</evidence>
<gene>
    <name evidence="1" type="ORF">GCM10008018_63690</name>
</gene>
<dbReference type="EMBL" id="BMHE01000057">
    <property type="protein sequence ID" value="GGA09323.1"/>
    <property type="molecule type" value="Genomic_DNA"/>
</dbReference>
<comment type="caution">
    <text evidence="1">The sequence shown here is derived from an EMBL/GenBank/DDBJ whole genome shotgun (WGS) entry which is preliminary data.</text>
</comment>
<protein>
    <submittedName>
        <fullName evidence="1">Uncharacterized protein</fullName>
    </submittedName>
</protein>
<keyword evidence="2" id="KW-1185">Reference proteome</keyword>